<keyword evidence="4" id="KW-1185">Reference proteome</keyword>
<feature type="compositionally biased region" description="Low complexity" evidence="1">
    <location>
        <begin position="322"/>
        <end position="355"/>
    </location>
</feature>
<dbReference type="PANTHER" id="PTHR42044:SF1">
    <property type="entry name" value="DUF676 DOMAIN-CONTAINING PROTEIN"/>
    <property type="match status" value="1"/>
</dbReference>
<dbReference type="AlphaFoldDB" id="A0AAN7CZ44"/>
<evidence type="ECO:0000313" key="3">
    <source>
        <dbReference type="EMBL" id="KAK4249967.1"/>
    </source>
</evidence>
<feature type="region of interest" description="Disordered" evidence="1">
    <location>
        <begin position="310"/>
        <end position="368"/>
    </location>
</feature>
<keyword evidence="2" id="KW-1133">Transmembrane helix</keyword>
<feature type="transmembrane region" description="Helical" evidence="2">
    <location>
        <begin position="87"/>
        <end position="107"/>
    </location>
</feature>
<accession>A0AAN7CZ44</accession>
<dbReference type="PANTHER" id="PTHR42044">
    <property type="entry name" value="DUF676 DOMAIN-CONTAINING PROTEIN-RELATED"/>
    <property type="match status" value="1"/>
</dbReference>
<feature type="region of interest" description="Disordered" evidence="1">
    <location>
        <begin position="480"/>
        <end position="512"/>
    </location>
</feature>
<evidence type="ECO:0000256" key="2">
    <source>
        <dbReference type="SAM" id="Phobius"/>
    </source>
</evidence>
<protein>
    <submittedName>
        <fullName evidence="3">Uncharacterized protein</fullName>
    </submittedName>
</protein>
<sequence length="584" mass="64357">MAQPPPPSPRPATASHGGDTRFFGSQIGGRSVINYGYTDMPWKLMAWDVYYFFKFSWAIPYIVWPLSPADSGELSELSPTWGNIRAIMMHVLLCILQLGGIVLLPALVVLPVWTAALIIGIFLLVNKLLCILLNGKGVEYHSDPKYAPALPEHAHEQWIFINGVAAGSHWMQTNLNRLAVTFKRPILGIHNKTSGIIFDVVECLIQRNWGYATRDVRVCYRIIKQKLYNPQYSKVIFILHSQGSIEGGLILDWLLQELPQDLLSKLEVYTFGNAANHFNNPHRHIRTQNLAKRNPFAACVDSVRLTHDREEEAARIPRLRNPQPGSRPSSASSSSSSFSSPNSSAAAAEPADKSPLTVEPSNGNVTGTILSATATTSPYPSHLSDRAIGHIEHYAHTTDFVALWGVLHFATSRPSSQFIPRFIGRVFARTSPRGGHQMVQHYLDGMFPLQKDAVTGELIKYGQGVPVGAEEANDFMESEVLVGGGGDGTGREEGEGEELSEGEAGNDDDAREEQVAVVGISPVATIANGSLSSCRRRRKNRQEGVRVKVKEVSRLWQYRNGRSPEETPPLLIRGKDGVVRNATM</sequence>
<feature type="transmembrane region" description="Helical" evidence="2">
    <location>
        <begin position="113"/>
        <end position="133"/>
    </location>
</feature>
<evidence type="ECO:0000256" key="1">
    <source>
        <dbReference type="SAM" id="MobiDB-lite"/>
    </source>
</evidence>
<feature type="compositionally biased region" description="Acidic residues" evidence="1">
    <location>
        <begin position="494"/>
        <end position="511"/>
    </location>
</feature>
<dbReference type="Proteomes" id="UP001303647">
    <property type="component" value="Unassembled WGS sequence"/>
</dbReference>
<organism evidence="3 4">
    <name type="scientific">Corynascus novoguineensis</name>
    <dbReference type="NCBI Taxonomy" id="1126955"/>
    <lineage>
        <taxon>Eukaryota</taxon>
        <taxon>Fungi</taxon>
        <taxon>Dikarya</taxon>
        <taxon>Ascomycota</taxon>
        <taxon>Pezizomycotina</taxon>
        <taxon>Sordariomycetes</taxon>
        <taxon>Sordariomycetidae</taxon>
        <taxon>Sordariales</taxon>
        <taxon>Chaetomiaceae</taxon>
        <taxon>Corynascus</taxon>
    </lineage>
</organism>
<dbReference type="EMBL" id="MU857617">
    <property type="protein sequence ID" value="KAK4249967.1"/>
    <property type="molecule type" value="Genomic_DNA"/>
</dbReference>
<reference evidence="3" key="1">
    <citation type="journal article" date="2023" name="Mol. Phylogenet. Evol.">
        <title>Genome-scale phylogeny and comparative genomics of the fungal order Sordariales.</title>
        <authorList>
            <person name="Hensen N."/>
            <person name="Bonometti L."/>
            <person name="Westerberg I."/>
            <person name="Brannstrom I.O."/>
            <person name="Guillou S."/>
            <person name="Cros-Aarteil S."/>
            <person name="Calhoun S."/>
            <person name="Haridas S."/>
            <person name="Kuo A."/>
            <person name="Mondo S."/>
            <person name="Pangilinan J."/>
            <person name="Riley R."/>
            <person name="LaButti K."/>
            <person name="Andreopoulos B."/>
            <person name="Lipzen A."/>
            <person name="Chen C."/>
            <person name="Yan M."/>
            <person name="Daum C."/>
            <person name="Ng V."/>
            <person name="Clum A."/>
            <person name="Steindorff A."/>
            <person name="Ohm R.A."/>
            <person name="Martin F."/>
            <person name="Silar P."/>
            <person name="Natvig D.O."/>
            <person name="Lalanne C."/>
            <person name="Gautier V."/>
            <person name="Ament-Velasquez S.L."/>
            <person name="Kruys A."/>
            <person name="Hutchinson M.I."/>
            <person name="Powell A.J."/>
            <person name="Barry K."/>
            <person name="Miller A.N."/>
            <person name="Grigoriev I.V."/>
            <person name="Debuchy R."/>
            <person name="Gladieux P."/>
            <person name="Hiltunen Thoren M."/>
            <person name="Johannesson H."/>
        </authorList>
    </citation>
    <scope>NUCLEOTIDE SEQUENCE</scope>
    <source>
        <strain evidence="3">CBS 359.72</strain>
    </source>
</reference>
<feature type="compositionally biased region" description="Polar residues" evidence="1">
    <location>
        <begin position="359"/>
        <end position="368"/>
    </location>
</feature>
<evidence type="ECO:0000313" key="4">
    <source>
        <dbReference type="Proteomes" id="UP001303647"/>
    </source>
</evidence>
<keyword evidence="2" id="KW-0812">Transmembrane</keyword>
<reference evidence="3" key="2">
    <citation type="submission" date="2023-05" db="EMBL/GenBank/DDBJ databases">
        <authorList>
            <consortium name="Lawrence Berkeley National Laboratory"/>
            <person name="Steindorff A."/>
            <person name="Hensen N."/>
            <person name="Bonometti L."/>
            <person name="Westerberg I."/>
            <person name="Brannstrom I.O."/>
            <person name="Guillou S."/>
            <person name="Cros-Aarteil S."/>
            <person name="Calhoun S."/>
            <person name="Haridas S."/>
            <person name="Kuo A."/>
            <person name="Mondo S."/>
            <person name="Pangilinan J."/>
            <person name="Riley R."/>
            <person name="Labutti K."/>
            <person name="Andreopoulos B."/>
            <person name="Lipzen A."/>
            <person name="Chen C."/>
            <person name="Yanf M."/>
            <person name="Daum C."/>
            <person name="Ng V."/>
            <person name="Clum A."/>
            <person name="Ohm R."/>
            <person name="Martin F."/>
            <person name="Silar P."/>
            <person name="Natvig D."/>
            <person name="Lalanne C."/>
            <person name="Gautier V."/>
            <person name="Ament-Velasquez S.L."/>
            <person name="Kruys A."/>
            <person name="Hutchinson M.I."/>
            <person name="Powell A.J."/>
            <person name="Barry K."/>
            <person name="Miller A.N."/>
            <person name="Grigoriev I.V."/>
            <person name="Debuchy R."/>
            <person name="Gladieux P."/>
            <person name="Thoren M.H."/>
            <person name="Johannesson H."/>
        </authorList>
    </citation>
    <scope>NUCLEOTIDE SEQUENCE</scope>
    <source>
        <strain evidence="3">CBS 359.72</strain>
    </source>
</reference>
<keyword evidence="2" id="KW-0472">Membrane</keyword>
<feature type="transmembrane region" description="Helical" evidence="2">
    <location>
        <begin position="49"/>
        <end position="66"/>
    </location>
</feature>
<comment type="caution">
    <text evidence="3">The sequence shown here is derived from an EMBL/GenBank/DDBJ whole genome shotgun (WGS) entry which is preliminary data.</text>
</comment>
<proteinExistence type="predicted"/>
<name>A0AAN7CZ44_9PEZI</name>
<gene>
    <name evidence="3" type="ORF">C7999DRAFT_29433</name>
</gene>